<dbReference type="InterPro" id="IPR005511">
    <property type="entry name" value="SMP-30"/>
</dbReference>
<comment type="similarity">
    <text evidence="1">Belongs to the SMP-30/CGR1 family.</text>
</comment>
<dbReference type="Pfam" id="PF08450">
    <property type="entry name" value="SGL"/>
    <property type="match status" value="1"/>
</dbReference>
<dbReference type="InterPro" id="IPR013658">
    <property type="entry name" value="SGL"/>
</dbReference>
<dbReference type="RefSeq" id="WP_132190792.1">
    <property type="nucleotide sequence ID" value="NZ_SLWM01000008.1"/>
</dbReference>
<dbReference type="PANTHER" id="PTHR10907">
    <property type="entry name" value="REGUCALCIN"/>
    <property type="match status" value="1"/>
</dbReference>
<evidence type="ECO:0000313" key="3">
    <source>
        <dbReference type="EMBL" id="TCO21041.1"/>
    </source>
</evidence>
<dbReference type="Proteomes" id="UP000295818">
    <property type="component" value="Unassembled WGS sequence"/>
</dbReference>
<feature type="domain" description="SMP-30/Gluconolactonase/LRE-like region" evidence="2">
    <location>
        <begin position="16"/>
        <end position="252"/>
    </location>
</feature>
<sequence length="290" mass="30278">MRSRADLISTSAYVQGESPRLDPRTGELVWVDISAGRVHRGSLADGVLTVSRDYEIGRPVGVAVPLAEVGAGWAIAVKEGFAHLAENGTVTPLVTGLTSGRDQMNDGACHPDGSFWAGSQALPREPHAALFRLSPDGSVDTMLTGLTVANGIDFSPDGQTLYFVDTLPHRRLEAIDLSTGTPGERRTIVEVGGGNPDGLVLDDEGCIWVAVWDASEVRRYAPTGELLATVELPVPRPTAVCFQGNTLVITTASLGLADPPPGSGGLFAVDAGVAGSASRPWRGRCDGVDA</sequence>
<evidence type="ECO:0000259" key="2">
    <source>
        <dbReference type="Pfam" id="PF08450"/>
    </source>
</evidence>
<reference evidence="3 4" key="1">
    <citation type="journal article" date="2015" name="Stand. Genomic Sci.">
        <title>Genomic Encyclopedia of Bacterial and Archaeal Type Strains, Phase III: the genomes of soil and plant-associated and newly described type strains.</title>
        <authorList>
            <person name="Whitman W.B."/>
            <person name="Woyke T."/>
            <person name="Klenk H.P."/>
            <person name="Zhou Y."/>
            <person name="Lilburn T.G."/>
            <person name="Beck B.J."/>
            <person name="De Vos P."/>
            <person name="Vandamme P."/>
            <person name="Eisen J.A."/>
            <person name="Garrity G."/>
            <person name="Hugenholtz P."/>
            <person name="Kyrpides N.C."/>
        </authorList>
    </citation>
    <scope>NUCLEOTIDE SEQUENCE [LARGE SCALE GENOMIC DNA]</scope>
    <source>
        <strain evidence="3 4">VKM Ac-2538</strain>
    </source>
</reference>
<evidence type="ECO:0000256" key="1">
    <source>
        <dbReference type="ARBA" id="ARBA00008853"/>
    </source>
</evidence>
<proteinExistence type="inferred from homology"/>
<name>A0ABY2BKT7_9ACTN</name>
<gene>
    <name evidence="3" type="ORF">EV644_108255</name>
</gene>
<accession>A0ABY2BKT7</accession>
<dbReference type="Gene3D" id="2.120.10.30">
    <property type="entry name" value="TolB, C-terminal domain"/>
    <property type="match status" value="1"/>
</dbReference>
<dbReference type="SUPFAM" id="SSF63829">
    <property type="entry name" value="Calcium-dependent phosphotriesterase"/>
    <property type="match status" value="1"/>
</dbReference>
<dbReference type="EMBL" id="SLWM01000008">
    <property type="protein sequence ID" value="TCO21041.1"/>
    <property type="molecule type" value="Genomic_DNA"/>
</dbReference>
<dbReference type="InterPro" id="IPR011042">
    <property type="entry name" value="6-blade_b-propeller_TolB-like"/>
</dbReference>
<dbReference type="PRINTS" id="PR01790">
    <property type="entry name" value="SMP30FAMILY"/>
</dbReference>
<organism evidence="3 4">
    <name type="scientific">Kribbella orskensis</name>
    <dbReference type="NCBI Taxonomy" id="2512216"/>
    <lineage>
        <taxon>Bacteria</taxon>
        <taxon>Bacillati</taxon>
        <taxon>Actinomycetota</taxon>
        <taxon>Actinomycetes</taxon>
        <taxon>Propionibacteriales</taxon>
        <taxon>Kribbellaceae</taxon>
        <taxon>Kribbella</taxon>
    </lineage>
</organism>
<dbReference type="PANTHER" id="PTHR10907:SF47">
    <property type="entry name" value="REGUCALCIN"/>
    <property type="match status" value="1"/>
</dbReference>
<keyword evidence="4" id="KW-1185">Reference proteome</keyword>
<comment type="caution">
    <text evidence="3">The sequence shown here is derived from an EMBL/GenBank/DDBJ whole genome shotgun (WGS) entry which is preliminary data.</text>
</comment>
<evidence type="ECO:0000313" key="4">
    <source>
        <dbReference type="Proteomes" id="UP000295818"/>
    </source>
</evidence>
<protein>
    <submittedName>
        <fullName evidence="3">Sugar lactone lactonase YvrE</fullName>
    </submittedName>
</protein>